<keyword evidence="23" id="KW-0804">Transcription</keyword>
<evidence type="ECO:0000256" key="24">
    <source>
        <dbReference type="ARBA" id="ARBA00023242"/>
    </source>
</evidence>
<evidence type="ECO:0000259" key="30">
    <source>
        <dbReference type="PROSITE" id="PS50011"/>
    </source>
</evidence>
<evidence type="ECO:0000256" key="23">
    <source>
        <dbReference type="ARBA" id="ARBA00023163"/>
    </source>
</evidence>
<keyword evidence="13" id="KW-0597">Phosphoprotein</keyword>
<dbReference type="GO" id="GO:0016787">
    <property type="term" value="F:hydrolase activity"/>
    <property type="evidence" value="ECO:0007669"/>
    <property type="project" value="UniProtKB-KW"/>
</dbReference>
<evidence type="ECO:0000256" key="12">
    <source>
        <dbReference type="ARBA" id="ARBA00022527"/>
    </source>
</evidence>
<dbReference type="GO" id="GO:0005524">
    <property type="term" value="F:ATP binding"/>
    <property type="evidence" value="ECO:0007669"/>
    <property type="project" value="UniProtKB-KW"/>
</dbReference>
<evidence type="ECO:0000256" key="18">
    <source>
        <dbReference type="ARBA" id="ARBA00022801"/>
    </source>
</evidence>
<evidence type="ECO:0000256" key="8">
    <source>
        <dbReference type="ARBA" id="ARBA00013948"/>
    </source>
</evidence>
<evidence type="ECO:0000256" key="3">
    <source>
        <dbReference type="ARBA" id="ARBA00004496"/>
    </source>
</evidence>
<keyword evidence="15" id="KW-0819">tRNA processing</keyword>
<dbReference type="GO" id="GO:0005829">
    <property type="term" value="C:cytosol"/>
    <property type="evidence" value="ECO:0007669"/>
    <property type="project" value="TreeGrafter"/>
</dbReference>
<keyword evidence="12" id="KW-0723">Serine/threonine-protein kinase</keyword>
<accession>A0AAN7AKN7</accession>
<evidence type="ECO:0000256" key="21">
    <source>
        <dbReference type="ARBA" id="ARBA00023015"/>
    </source>
</evidence>
<dbReference type="Gene3D" id="1.10.510.10">
    <property type="entry name" value="Transferase(Phosphotransferase) domain 1"/>
    <property type="match status" value="1"/>
</dbReference>
<dbReference type="NCBIfam" id="TIGR03724">
    <property type="entry name" value="arch_bud32"/>
    <property type="match status" value="1"/>
</dbReference>
<dbReference type="GO" id="GO:0000781">
    <property type="term" value="C:chromosome, telomeric region"/>
    <property type="evidence" value="ECO:0007669"/>
    <property type="project" value="UniProtKB-SubCell"/>
</dbReference>
<evidence type="ECO:0000256" key="6">
    <source>
        <dbReference type="ARBA" id="ARBA00011534"/>
    </source>
</evidence>
<gene>
    <name evidence="31" type="ORF">QBC35DRAFT_489553</name>
</gene>
<dbReference type="GO" id="GO:0005634">
    <property type="term" value="C:nucleus"/>
    <property type="evidence" value="ECO:0007669"/>
    <property type="project" value="UniProtKB-SubCell"/>
</dbReference>
<reference evidence="31" key="1">
    <citation type="journal article" date="2023" name="Mol. Phylogenet. Evol.">
        <title>Genome-scale phylogeny and comparative genomics of the fungal order Sordariales.</title>
        <authorList>
            <person name="Hensen N."/>
            <person name="Bonometti L."/>
            <person name="Westerberg I."/>
            <person name="Brannstrom I.O."/>
            <person name="Guillou S."/>
            <person name="Cros-Aarteil S."/>
            <person name="Calhoun S."/>
            <person name="Haridas S."/>
            <person name="Kuo A."/>
            <person name="Mondo S."/>
            <person name="Pangilinan J."/>
            <person name="Riley R."/>
            <person name="LaButti K."/>
            <person name="Andreopoulos B."/>
            <person name="Lipzen A."/>
            <person name="Chen C."/>
            <person name="Yan M."/>
            <person name="Daum C."/>
            <person name="Ng V."/>
            <person name="Clum A."/>
            <person name="Steindorff A."/>
            <person name="Ohm R.A."/>
            <person name="Martin F."/>
            <person name="Silar P."/>
            <person name="Natvig D.O."/>
            <person name="Lalanne C."/>
            <person name="Gautier V."/>
            <person name="Ament-Velasquez S.L."/>
            <person name="Kruys A."/>
            <person name="Hutchinson M.I."/>
            <person name="Powell A.J."/>
            <person name="Barry K."/>
            <person name="Miller A.N."/>
            <person name="Grigoriev I.V."/>
            <person name="Debuchy R."/>
            <person name="Gladieux P."/>
            <person name="Hiltunen Thoren M."/>
            <person name="Johannesson H."/>
        </authorList>
    </citation>
    <scope>NUCLEOTIDE SEQUENCE</scope>
    <source>
        <strain evidence="31">PSN309</strain>
    </source>
</reference>
<evidence type="ECO:0000256" key="11">
    <source>
        <dbReference type="ARBA" id="ARBA00022490"/>
    </source>
</evidence>
<dbReference type="EMBL" id="MU864364">
    <property type="protein sequence ID" value="KAK4190718.1"/>
    <property type="molecule type" value="Genomic_DNA"/>
</dbReference>
<evidence type="ECO:0000256" key="16">
    <source>
        <dbReference type="ARBA" id="ARBA00022741"/>
    </source>
</evidence>
<feature type="region of interest" description="Disordered" evidence="29">
    <location>
        <begin position="26"/>
        <end position="46"/>
    </location>
</feature>
<keyword evidence="16" id="KW-0547">Nucleotide-binding</keyword>
<evidence type="ECO:0000256" key="17">
    <source>
        <dbReference type="ARBA" id="ARBA00022777"/>
    </source>
</evidence>
<comment type="caution">
    <text evidence="31">The sequence shown here is derived from an EMBL/GenBank/DDBJ whole genome shotgun (WGS) entry which is preliminary data.</text>
</comment>
<dbReference type="GO" id="GO:0008033">
    <property type="term" value="P:tRNA processing"/>
    <property type="evidence" value="ECO:0007669"/>
    <property type="project" value="UniProtKB-KW"/>
</dbReference>
<evidence type="ECO:0000256" key="27">
    <source>
        <dbReference type="ARBA" id="ARBA00047899"/>
    </source>
</evidence>
<feature type="compositionally biased region" description="Polar residues" evidence="29">
    <location>
        <begin position="26"/>
        <end position="42"/>
    </location>
</feature>
<dbReference type="Proteomes" id="UP001302126">
    <property type="component" value="Unassembled WGS sequence"/>
</dbReference>
<dbReference type="PROSITE" id="PS50011">
    <property type="entry name" value="PROTEIN_KINASE_DOM"/>
    <property type="match status" value="1"/>
</dbReference>
<evidence type="ECO:0000256" key="2">
    <source>
        <dbReference type="ARBA" id="ARBA00004123"/>
    </source>
</evidence>
<dbReference type="FunFam" id="1.10.510.10:FF:000845">
    <property type="entry name" value="Probable bifunctional tRNA threonylcarbamoyladenosine biosynthesis protein"/>
    <property type="match status" value="1"/>
</dbReference>
<name>A0AAN7AKN7_9PEZI</name>
<feature type="domain" description="Protein kinase" evidence="30">
    <location>
        <begin position="99"/>
        <end position="348"/>
    </location>
</feature>
<evidence type="ECO:0000256" key="29">
    <source>
        <dbReference type="SAM" id="MobiDB-lite"/>
    </source>
</evidence>
<comment type="subunit">
    <text evidence="6">Component of the EKC/KEOPS complex composed of at least BUD32, CGI121, GON7, KAE1 and PCC1; the whole complex dimerizes.</text>
</comment>
<keyword evidence="17 31" id="KW-0418">Kinase</keyword>
<evidence type="ECO:0000256" key="10">
    <source>
        <dbReference type="ARBA" id="ARBA00022454"/>
    </source>
</evidence>
<keyword evidence="14" id="KW-0808">Transferase</keyword>
<keyword evidence="19" id="KW-0067">ATP-binding</keyword>
<comment type="similarity">
    <text evidence="5">Belongs to the protein kinase superfamily. BUD32 family.</text>
</comment>
<evidence type="ECO:0000256" key="19">
    <source>
        <dbReference type="ARBA" id="ARBA00022840"/>
    </source>
</evidence>
<comment type="catalytic activity">
    <reaction evidence="28">
        <text>L-seryl-[protein] + ATP = O-phospho-L-seryl-[protein] + ADP + H(+)</text>
        <dbReference type="Rhea" id="RHEA:17989"/>
        <dbReference type="Rhea" id="RHEA-COMP:9863"/>
        <dbReference type="Rhea" id="RHEA-COMP:11604"/>
        <dbReference type="ChEBI" id="CHEBI:15378"/>
        <dbReference type="ChEBI" id="CHEBI:29999"/>
        <dbReference type="ChEBI" id="CHEBI:30616"/>
        <dbReference type="ChEBI" id="CHEBI:83421"/>
        <dbReference type="ChEBI" id="CHEBI:456216"/>
        <dbReference type="EC" id="2.7.11.1"/>
    </reaction>
</comment>
<evidence type="ECO:0000256" key="1">
    <source>
        <dbReference type="ARBA" id="ARBA00003747"/>
    </source>
</evidence>
<keyword evidence="21" id="KW-0805">Transcription regulation</keyword>
<proteinExistence type="inferred from homology"/>
<evidence type="ECO:0000313" key="32">
    <source>
        <dbReference type="Proteomes" id="UP001302126"/>
    </source>
</evidence>
<dbReference type="GO" id="GO:0004674">
    <property type="term" value="F:protein serine/threonine kinase activity"/>
    <property type="evidence" value="ECO:0007669"/>
    <property type="project" value="UniProtKB-KW"/>
</dbReference>
<evidence type="ECO:0000256" key="20">
    <source>
        <dbReference type="ARBA" id="ARBA00022895"/>
    </source>
</evidence>
<organism evidence="31 32">
    <name type="scientific">Podospora australis</name>
    <dbReference type="NCBI Taxonomy" id="1536484"/>
    <lineage>
        <taxon>Eukaryota</taxon>
        <taxon>Fungi</taxon>
        <taxon>Dikarya</taxon>
        <taxon>Ascomycota</taxon>
        <taxon>Pezizomycotina</taxon>
        <taxon>Sordariomycetes</taxon>
        <taxon>Sordariomycetidae</taxon>
        <taxon>Sordariales</taxon>
        <taxon>Podosporaceae</taxon>
        <taxon>Podospora</taxon>
    </lineage>
</organism>
<keyword evidence="22" id="KW-0010">Activator</keyword>
<evidence type="ECO:0000256" key="28">
    <source>
        <dbReference type="ARBA" id="ARBA00048679"/>
    </source>
</evidence>
<dbReference type="PROSITE" id="PS00109">
    <property type="entry name" value="PROTEIN_KINASE_TYR"/>
    <property type="match status" value="1"/>
</dbReference>
<dbReference type="InterPro" id="IPR008266">
    <property type="entry name" value="Tyr_kinase_AS"/>
</dbReference>
<evidence type="ECO:0000256" key="13">
    <source>
        <dbReference type="ARBA" id="ARBA00022553"/>
    </source>
</evidence>
<keyword evidence="20" id="KW-0779">Telomere</keyword>
<evidence type="ECO:0000256" key="5">
    <source>
        <dbReference type="ARBA" id="ARBA00010630"/>
    </source>
</evidence>
<dbReference type="FunFam" id="3.30.200.20:FF:000603">
    <property type="entry name" value="EKC/KEOPS complex subunit bud32"/>
    <property type="match status" value="1"/>
</dbReference>
<dbReference type="InterPro" id="IPR022495">
    <property type="entry name" value="Bud32"/>
</dbReference>
<dbReference type="SUPFAM" id="SSF56112">
    <property type="entry name" value="Protein kinase-like (PK-like)"/>
    <property type="match status" value="1"/>
</dbReference>
<evidence type="ECO:0000256" key="15">
    <source>
        <dbReference type="ARBA" id="ARBA00022694"/>
    </source>
</evidence>
<evidence type="ECO:0000256" key="25">
    <source>
        <dbReference type="ARBA" id="ARBA00030980"/>
    </source>
</evidence>
<dbReference type="GO" id="GO:0000408">
    <property type="term" value="C:EKC/KEOPS complex"/>
    <property type="evidence" value="ECO:0007669"/>
    <property type="project" value="TreeGrafter"/>
</dbReference>
<evidence type="ECO:0000256" key="26">
    <source>
        <dbReference type="ARBA" id="ARBA00033194"/>
    </source>
</evidence>
<dbReference type="Gene3D" id="3.30.200.20">
    <property type="entry name" value="Phosphorylase Kinase, domain 1"/>
    <property type="match status" value="1"/>
</dbReference>
<keyword evidence="24" id="KW-0539">Nucleus</keyword>
<protein>
    <recommendedName>
        <fullName evidence="9">EKC/KEOPS complex subunit BUD32</fullName>
        <ecNumber evidence="7">2.7.11.1</ecNumber>
    </recommendedName>
    <alternativeName>
        <fullName evidence="25 26">Atypical Serine/threonine protein kinase BUD32</fullName>
    </alternativeName>
    <alternativeName>
        <fullName evidence="8">EKC/KEOPS complex subunit bud32</fullName>
    </alternativeName>
</protein>
<dbReference type="EC" id="2.7.11.1" evidence="7"/>
<comment type="subcellular location">
    <subcellularLocation>
        <location evidence="4">Chromosome</location>
        <location evidence="4">Telomere</location>
    </subcellularLocation>
    <subcellularLocation>
        <location evidence="3">Cytoplasm</location>
    </subcellularLocation>
    <subcellularLocation>
        <location evidence="2">Nucleus</location>
    </subcellularLocation>
</comment>
<evidence type="ECO:0000256" key="9">
    <source>
        <dbReference type="ARBA" id="ARBA00019973"/>
    </source>
</evidence>
<comment type="function">
    <text evidence="1">Component of the EKC/KEOPS complex that is required for the formation of a threonylcarbamoyl group on adenosine at position 37 (t(6)A37) in tRNAs that read codons beginning with adenine. The complex is probably involved in the transfer of the threonylcarbamoyl moiety of threonylcarbamoyl-AMP (TC-AMP) to the N6 group of A37. BUD32 has ATPase activity in the context of the EKC/KEOPS complex and likely plays a supporting role to the catalytic subunit KAE1. The EKC/KEOPS complex also promotes both telomere uncapping and telomere elongation. The complex is required for efficient recruitment of transcriptional coactivators.</text>
</comment>
<dbReference type="InterPro" id="IPR011009">
    <property type="entry name" value="Kinase-like_dom_sf"/>
</dbReference>
<evidence type="ECO:0000313" key="31">
    <source>
        <dbReference type="EMBL" id="KAK4190718.1"/>
    </source>
</evidence>
<comment type="catalytic activity">
    <reaction evidence="27">
        <text>L-threonyl-[protein] + ATP = O-phospho-L-threonyl-[protein] + ADP + H(+)</text>
        <dbReference type="Rhea" id="RHEA:46608"/>
        <dbReference type="Rhea" id="RHEA-COMP:11060"/>
        <dbReference type="Rhea" id="RHEA-COMP:11605"/>
        <dbReference type="ChEBI" id="CHEBI:15378"/>
        <dbReference type="ChEBI" id="CHEBI:30013"/>
        <dbReference type="ChEBI" id="CHEBI:30616"/>
        <dbReference type="ChEBI" id="CHEBI:61977"/>
        <dbReference type="ChEBI" id="CHEBI:456216"/>
        <dbReference type="EC" id="2.7.11.1"/>
    </reaction>
</comment>
<dbReference type="GO" id="GO:0070525">
    <property type="term" value="P:tRNA threonylcarbamoyladenosine metabolic process"/>
    <property type="evidence" value="ECO:0007669"/>
    <property type="project" value="TreeGrafter"/>
</dbReference>
<keyword evidence="18" id="KW-0378">Hydrolase</keyword>
<evidence type="ECO:0000256" key="4">
    <source>
        <dbReference type="ARBA" id="ARBA00004574"/>
    </source>
</evidence>
<dbReference type="InterPro" id="IPR000719">
    <property type="entry name" value="Prot_kinase_dom"/>
</dbReference>
<evidence type="ECO:0000256" key="14">
    <source>
        <dbReference type="ARBA" id="ARBA00022679"/>
    </source>
</evidence>
<dbReference type="AlphaFoldDB" id="A0AAN7AKN7"/>
<keyword evidence="10" id="KW-0158">Chromosome</keyword>
<evidence type="ECO:0000256" key="22">
    <source>
        <dbReference type="ARBA" id="ARBA00023159"/>
    </source>
</evidence>
<evidence type="ECO:0000256" key="7">
    <source>
        <dbReference type="ARBA" id="ARBA00012513"/>
    </source>
</evidence>
<sequence length="348" mass="38648">MWCGWELPLSPEKPPLPCVLLAREQPTGSTASSGTNQISQQARKGKKSKFQKSSGYKFIFWLFDVPSIQELHPAYTTATMATATEPQFPPPKVLTYPASAPPILITQGAEGRLYKTTYQTADRPCALKYRPPKPYRHPILDARLTKARISSEAKVLEKCLREGVPVPAVYGMDPAAGWMAIEWIEGVPVRVGINKWLGERPDEDEEQKPVTAEDDAPLVDLMRRIGSAVGALHKTGVVHGDLTTSNMMLRPWKDTQQNGHAVEGDKAKILEGDVIIIDFGLATQSMSDEDRAVDLYVLERAFASTHPRAERLFEELLGAYGKTFKKGPTVLHKLEDVRMRGRKKSMLG</sequence>
<dbReference type="PANTHER" id="PTHR12209">
    <property type="entry name" value="NON-SPECIFIC SERINE/THREONINE PROTEIN KINASE"/>
    <property type="match status" value="1"/>
</dbReference>
<keyword evidence="32" id="KW-1185">Reference proteome</keyword>
<reference evidence="31" key="2">
    <citation type="submission" date="2023-05" db="EMBL/GenBank/DDBJ databases">
        <authorList>
            <consortium name="Lawrence Berkeley National Laboratory"/>
            <person name="Steindorff A."/>
            <person name="Hensen N."/>
            <person name="Bonometti L."/>
            <person name="Westerberg I."/>
            <person name="Brannstrom I.O."/>
            <person name="Guillou S."/>
            <person name="Cros-Aarteil S."/>
            <person name="Calhoun S."/>
            <person name="Haridas S."/>
            <person name="Kuo A."/>
            <person name="Mondo S."/>
            <person name="Pangilinan J."/>
            <person name="Riley R."/>
            <person name="Labutti K."/>
            <person name="Andreopoulos B."/>
            <person name="Lipzen A."/>
            <person name="Chen C."/>
            <person name="Yanf M."/>
            <person name="Daum C."/>
            <person name="Ng V."/>
            <person name="Clum A."/>
            <person name="Ohm R."/>
            <person name="Martin F."/>
            <person name="Silar P."/>
            <person name="Natvig D."/>
            <person name="Lalanne C."/>
            <person name="Gautier V."/>
            <person name="Ament-Velasquez S.L."/>
            <person name="Kruys A."/>
            <person name="Hutchinson M.I."/>
            <person name="Powell A.J."/>
            <person name="Barry K."/>
            <person name="Miller A.N."/>
            <person name="Grigoriev I.V."/>
            <person name="Debuchy R."/>
            <person name="Gladieux P."/>
            <person name="Thoren M.H."/>
            <person name="Johannesson H."/>
        </authorList>
    </citation>
    <scope>NUCLEOTIDE SEQUENCE</scope>
    <source>
        <strain evidence="31">PSN309</strain>
    </source>
</reference>
<keyword evidence="11" id="KW-0963">Cytoplasm</keyword>
<dbReference type="PANTHER" id="PTHR12209:SF0">
    <property type="entry name" value="EKC_KEOPS COMPLEX SUBUNIT TP53RK"/>
    <property type="match status" value="1"/>
</dbReference>